<protein>
    <submittedName>
        <fullName evidence="1">Uncharacterized protein</fullName>
    </submittedName>
</protein>
<name>B5XHP2_COXBN</name>
<reference evidence="1 2" key="1">
    <citation type="journal article" date="2009" name="Infect. Immun.">
        <title>Comparative genomics reveal extensive transposon-mediated genomic plasticity and diversity among potential effector proteins within the genus Coxiella.</title>
        <authorList>
            <person name="Beare P.A."/>
            <person name="Unsworth N."/>
            <person name="Andoh M."/>
            <person name="Voth D.E."/>
            <person name="Omsland A."/>
            <person name="Gilk S.D."/>
            <person name="Williams K.P."/>
            <person name="Sobral B.W."/>
            <person name="Kupko J.J.III."/>
            <person name="Porcella S.F."/>
            <person name="Samuel J.E."/>
            <person name="Heinzen R.A."/>
        </authorList>
    </citation>
    <scope>NUCLEOTIDE SEQUENCE [LARGE SCALE GENOMIC DNA]</scope>
    <source>
        <strain evidence="1 2">Dugway 5J108-111</strain>
    </source>
</reference>
<dbReference type="AlphaFoldDB" id="B5XHP2"/>
<dbReference type="Proteomes" id="UP000008555">
    <property type="component" value="Chromosome"/>
</dbReference>
<proteinExistence type="predicted"/>
<evidence type="ECO:0000313" key="2">
    <source>
        <dbReference type="Proteomes" id="UP000008555"/>
    </source>
</evidence>
<organism evidence="1 2">
    <name type="scientific">Coxiella burnetii (strain Dugway 5J108-111)</name>
    <dbReference type="NCBI Taxonomy" id="434922"/>
    <lineage>
        <taxon>Bacteria</taxon>
        <taxon>Pseudomonadati</taxon>
        <taxon>Pseudomonadota</taxon>
        <taxon>Gammaproteobacteria</taxon>
        <taxon>Legionellales</taxon>
        <taxon>Coxiellaceae</taxon>
        <taxon>Coxiella</taxon>
    </lineage>
</organism>
<evidence type="ECO:0000313" key="1">
    <source>
        <dbReference type="EMBL" id="ACI23072.1"/>
    </source>
</evidence>
<gene>
    <name evidence="1" type="ORF">CBUD_0208b</name>
</gene>
<dbReference type="EMBL" id="CP000733">
    <property type="protein sequence ID" value="ACI23072.1"/>
    <property type="molecule type" value="Genomic_DNA"/>
</dbReference>
<sequence>MARSAHSALCPRLRGDDEGAW</sequence>
<dbReference type="KEGG" id="cbd:CBUD_0208b"/>
<dbReference type="HOGENOM" id="CLU_3426475_0_0_6"/>
<accession>B5XHP2</accession>